<dbReference type="SUPFAM" id="SSF53067">
    <property type="entry name" value="Actin-like ATPase domain"/>
    <property type="match status" value="2"/>
</dbReference>
<dbReference type="InterPro" id="IPR022496">
    <property type="entry name" value="T6A_TsaB"/>
</dbReference>
<dbReference type="PANTHER" id="PTHR11735">
    <property type="entry name" value="TRNA N6-ADENOSINE THREONYLCARBAMOYLTRANSFERASE"/>
    <property type="match status" value="1"/>
</dbReference>
<dbReference type="Gene3D" id="3.30.420.40">
    <property type="match status" value="2"/>
</dbReference>
<dbReference type="Pfam" id="PF00814">
    <property type="entry name" value="TsaD"/>
    <property type="match status" value="1"/>
</dbReference>
<dbReference type="EMBL" id="JQCH01000007">
    <property type="protein sequence ID" value="KRO10213.1"/>
    <property type="molecule type" value="Genomic_DNA"/>
</dbReference>
<sequence>MGDMKILAMDTSNHPLSVALVEDEQLVAETTLNLSKNHSVYLMPVIEKLMQAANWQPEQLDRVAVAKGPGSYTGIRIAVTTAKTLAATLNIELVGISSLKLIAANVARLMPNRLVVSFFDARRGNVFAGGFKWHDNQLTTVVPEQHAQFSELLVGLQDQEGALLVGDVTDILKKQIQLTNGAKFELAPSTASIPSAYQLALLSDQESPVNDIDGFIPNYLRVTEAEAQWQKLHPGEINQSYVREV</sequence>
<dbReference type="CDD" id="cd24032">
    <property type="entry name" value="ASKHA_NBD_TsaB"/>
    <property type="match status" value="1"/>
</dbReference>
<accession>A0ABR5Q8D9</accession>
<keyword evidence="3" id="KW-1185">Reference proteome</keyword>
<evidence type="ECO:0000313" key="3">
    <source>
        <dbReference type="Proteomes" id="UP000051884"/>
    </source>
</evidence>
<evidence type="ECO:0000259" key="1">
    <source>
        <dbReference type="Pfam" id="PF00814"/>
    </source>
</evidence>
<dbReference type="Proteomes" id="UP000051884">
    <property type="component" value="Unassembled WGS sequence"/>
</dbReference>
<dbReference type="PANTHER" id="PTHR11735:SF11">
    <property type="entry name" value="TRNA THREONYLCARBAMOYLADENOSINE BIOSYNTHESIS PROTEIN TSAB"/>
    <property type="match status" value="1"/>
</dbReference>
<dbReference type="NCBIfam" id="TIGR03725">
    <property type="entry name" value="T6A_YeaZ"/>
    <property type="match status" value="1"/>
</dbReference>
<dbReference type="InterPro" id="IPR043129">
    <property type="entry name" value="ATPase_NBD"/>
</dbReference>
<protein>
    <submittedName>
        <fullName evidence="2">Peptidase M22, glycoprotease</fullName>
    </submittedName>
</protein>
<evidence type="ECO:0000313" key="2">
    <source>
        <dbReference type="EMBL" id="KRO10213.1"/>
    </source>
</evidence>
<name>A0ABR5Q8D9_9LACO</name>
<gene>
    <name evidence="2" type="ORF">IV59_GL002041</name>
</gene>
<feature type="domain" description="Gcp-like" evidence="1">
    <location>
        <begin position="35"/>
        <end position="229"/>
    </location>
</feature>
<dbReference type="InterPro" id="IPR000905">
    <property type="entry name" value="Gcp-like_dom"/>
</dbReference>
<organism evidence="2 3">
    <name type="scientific">Paucilactobacillus hokkaidonensis</name>
    <dbReference type="NCBI Taxonomy" id="1193095"/>
    <lineage>
        <taxon>Bacteria</taxon>
        <taxon>Bacillati</taxon>
        <taxon>Bacillota</taxon>
        <taxon>Bacilli</taxon>
        <taxon>Lactobacillales</taxon>
        <taxon>Lactobacillaceae</taxon>
        <taxon>Paucilactobacillus</taxon>
    </lineage>
</organism>
<proteinExistence type="predicted"/>
<comment type="caution">
    <text evidence="2">The sequence shown here is derived from an EMBL/GenBank/DDBJ whole genome shotgun (WGS) entry which is preliminary data.</text>
</comment>
<reference evidence="2 3" key="1">
    <citation type="journal article" date="2015" name="Genome Announc.">
        <title>Expanding the biotechnology potential of lactobacilli through comparative genomics of 213 strains and associated genera.</title>
        <authorList>
            <person name="Sun Z."/>
            <person name="Harris H.M."/>
            <person name="McCann A."/>
            <person name="Guo C."/>
            <person name="Argimon S."/>
            <person name="Zhang W."/>
            <person name="Yang X."/>
            <person name="Jeffery I.B."/>
            <person name="Cooney J.C."/>
            <person name="Kagawa T.F."/>
            <person name="Liu W."/>
            <person name="Song Y."/>
            <person name="Salvetti E."/>
            <person name="Wrobel A."/>
            <person name="Rasinkangas P."/>
            <person name="Parkhill J."/>
            <person name="Rea M.C."/>
            <person name="O'Sullivan O."/>
            <person name="Ritari J."/>
            <person name="Douillard F.P."/>
            <person name="Paul Ross R."/>
            <person name="Yang R."/>
            <person name="Briner A.E."/>
            <person name="Felis G.E."/>
            <person name="de Vos W.M."/>
            <person name="Barrangou R."/>
            <person name="Klaenhammer T.R."/>
            <person name="Caufield P.W."/>
            <person name="Cui Y."/>
            <person name="Zhang H."/>
            <person name="O'Toole P.W."/>
        </authorList>
    </citation>
    <scope>NUCLEOTIDE SEQUENCE [LARGE SCALE GENOMIC DNA]</scope>
    <source>
        <strain evidence="2 3">DSM 26202</strain>
    </source>
</reference>